<proteinExistence type="predicted"/>
<reference evidence="6 7" key="1">
    <citation type="submission" date="2024-05" db="EMBL/GenBank/DDBJ databases">
        <authorList>
            <person name="Wallberg A."/>
        </authorList>
    </citation>
    <scope>NUCLEOTIDE SEQUENCE [LARGE SCALE GENOMIC DNA]</scope>
</reference>
<protein>
    <recommendedName>
        <fullName evidence="5">E3 ubiquitin-protein ligase Sina-like RING finger domain-containing protein</fullName>
    </recommendedName>
</protein>
<sequence>QSPKFSRGTSLSNSFRKILRIKSVPGLKTPRSSGPPTPTSPVDDDDVWLDSPGSPDVNQLGAKTHTSGLKRVGSNISKRFSKGSMSGSAPKPTNVTRSLSNGQMLLAHTADSNGPSSVQGVNLVEYEALMKLFTCPGCQILMTPPLYQCRKGHIVCATCKQTSKQACPTCKQRFQDNTNMMMEQVC</sequence>
<keyword evidence="2" id="KW-0863">Zinc-finger</keyword>
<feature type="domain" description="E3 ubiquitin-protein ligase Sina-like RING finger" evidence="5">
    <location>
        <begin position="135"/>
        <end position="170"/>
    </location>
</feature>
<gene>
    <name evidence="6" type="ORF">MNOR_LOCUS35071</name>
</gene>
<dbReference type="Gene3D" id="3.30.40.10">
    <property type="entry name" value="Zinc/RING finger domain, C3HC4 (zinc finger)"/>
    <property type="match status" value="1"/>
</dbReference>
<dbReference type="GO" id="GO:0061630">
    <property type="term" value="F:ubiquitin protein ligase activity"/>
    <property type="evidence" value="ECO:0007669"/>
    <property type="project" value="TreeGrafter"/>
</dbReference>
<accession>A0AAV2SCY4</accession>
<organism evidence="6 7">
    <name type="scientific">Meganyctiphanes norvegica</name>
    <name type="common">Northern krill</name>
    <name type="synonym">Thysanopoda norvegica</name>
    <dbReference type="NCBI Taxonomy" id="48144"/>
    <lineage>
        <taxon>Eukaryota</taxon>
        <taxon>Metazoa</taxon>
        <taxon>Ecdysozoa</taxon>
        <taxon>Arthropoda</taxon>
        <taxon>Crustacea</taxon>
        <taxon>Multicrustacea</taxon>
        <taxon>Malacostraca</taxon>
        <taxon>Eumalacostraca</taxon>
        <taxon>Eucarida</taxon>
        <taxon>Euphausiacea</taxon>
        <taxon>Euphausiidae</taxon>
        <taxon>Meganyctiphanes</taxon>
    </lineage>
</organism>
<feature type="non-terminal residue" evidence="6">
    <location>
        <position position="1"/>
    </location>
</feature>
<keyword evidence="7" id="KW-1185">Reference proteome</keyword>
<dbReference type="CDD" id="cd16571">
    <property type="entry name" value="RING-HC_SIAHs"/>
    <property type="match status" value="1"/>
</dbReference>
<dbReference type="GO" id="GO:0031624">
    <property type="term" value="F:ubiquitin conjugating enzyme binding"/>
    <property type="evidence" value="ECO:0007669"/>
    <property type="project" value="TreeGrafter"/>
</dbReference>
<dbReference type="InterPro" id="IPR004162">
    <property type="entry name" value="SINA-like_animal"/>
</dbReference>
<dbReference type="GO" id="GO:0005737">
    <property type="term" value="C:cytoplasm"/>
    <property type="evidence" value="ECO:0007669"/>
    <property type="project" value="TreeGrafter"/>
</dbReference>
<keyword evidence="1" id="KW-0479">Metal-binding</keyword>
<dbReference type="PANTHER" id="PTHR45877">
    <property type="entry name" value="E3 UBIQUITIN-PROTEIN LIGASE SIAH2"/>
    <property type="match status" value="1"/>
</dbReference>
<dbReference type="AlphaFoldDB" id="A0AAV2SCY4"/>
<dbReference type="PANTHER" id="PTHR45877:SF3">
    <property type="entry name" value="E3 UBIQUITIN-PROTEIN LIGASE"/>
    <property type="match status" value="1"/>
</dbReference>
<evidence type="ECO:0000256" key="3">
    <source>
        <dbReference type="ARBA" id="ARBA00022833"/>
    </source>
</evidence>
<dbReference type="GO" id="GO:0008270">
    <property type="term" value="F:zinc ion binding"/>
    <property type="evidence" value="ECO:0007669"/>
    <property type="project" value="UniProtKB-KW"/>
</dbReference>
<feature type="non-terminal residue" evidence="6">
    <location>
        <position position="186"/>
    </location>
</feature>
<keyword evidence="3" id="KW-0862">Zinc</keyword>
<evidence type="ECO:0000256" key="2">
    <source>
        <dbReference type="ARBA" id="ARBA00022771"/>
    </source>
</evidence>
<comment type="caution">
    <text evidence="6">The sequence shown here is derived from an EMBL/GenBank/DDBJ whole genome shotgun (WGS) entry which is preliminary data.</text>
</comment>
<evidence type="ECO:0000313" key="6">
    <source>
        <dbReference type="EMBL" id="CAL4178816.1"/>
    </source>
</evidence>
<feature type="region of interest" description="Disordered" evidence="4">
    <location>
        <begin position="1"/>
        <end position="62"/>
    </location>
</feature>
<name>A0AAV2SCY4_MEGNR</name>
<dbReference type="GO" id="GO:0043161">
    <property type="term" value="P:proteasome-mediated ubiquitin-dependent protein catabolic process"/>
    <property type="evidence" value="ECO:0007669"/>
    <property type="project" value="TreeGrafter"/>
</dbReference>
<evidence type="ECO:0000259" key="5">
    <source>
        <dbReference type="Pfam" id="PF21362"/>
    </source>
</evidence>
<evidence type="ECO:0000313" key="7">
    <source>
        <dbReference type="Proteomes" id="UP001497623"/>
    </source>
</evidence>
<dbReference type="Pfam" id="PF21362">
    <property type="entry name" value="Sina_RING"/>
    <property type="match status" value="1"/>
</dbReference>
<dbReference type="InterPro" id="IPR049548">
    <property type="entry name" value="Sina-like_RING"/>
</dbReference>
<evidence type="ECO:0000256" key="4">
    <source>
        <dbReference type="SAM" id="MobiDB-lite"/>
    </source>
</evidence>
<dbReference type="Proteomes" id="UP001497623">
    <property type="component" value="Unassembled WGS sequence"/>
</dbReference>
<dbReference type="SUPFAM" id="SSF57850">
    <property type="entry name" value="RING/U-box"/>
    <property type="match status" value="1"/>
</dbReference>
<evidence type="ECO:0000256" key="1">
    <source>
        <dbReference type="ARBA" id="ARBA00022723"/>
    </source>
</evidence>
<dbReference type="InterPro" id="IPR013083">
    <property type="entry name" value="Znf_RING/FYVE/PHD"/>
</dbReference>
<dbReference type="EMBL" id="CAXKWB010056831">
    <property type="protein sequence ID" value="CAL4178816.1"/>
    <property type="molecule type" value="Genomic_DNA"/>
</dbReference>
<feature type="compositionally biased region" description="Polar residues" evidence="4">
    <location>
        <begin position="1"/>
        <end position="15"/>
    </location>
</feature>